<dbReference type="PANTHER" id="PTHR38110">
    <property type="entry name" value="CHROMOSOME 23, WHOLE GENOME SHOTGUN SEQUENCE"/>
    <property type="match status" value="1"/>
</dbReference>
<dbReference type="PANTHER" id="PTHR38110:SF1">
    <property type="entry name" value="THIOESTERASE DOMAIN-CONTAINING PROTEIN"/>
    <property type="match status" value="1"/>
</dbReference>
<feature type="region of interest" description="Disordered" evidence="1">
    <location>
        <begin position="145"/>
        <end position="165"/>
    </location>
</feature>
<dbReference type="InterPro" id="IPR049449">
    <property type="entry name" value="TesB_ACOT8-like_N"/>
</dbReference>
<dbReference type="InterPro" id="IPR052389">
    <property type="entry name" value="Sec_Metab_Biosynth-Assoc"/>
</dbReference>
<evidence type="ECO:0000259" key="3">
    <source>
        <dbReference type="Pfam" id="PF20789"/>
    </source>
</evidence>
<dbReference type="AlphaFoldDB" id="A0AAN7ZZE2"/>
<dbReference type="Gene3D" id="2.40.160.210">
    <property type="entry name" value="Acyl-CoA thioesterase, double hotdog domain"/>
    <property type="match status" value="2"/>
</dbReference>
<proteinExistence type="predicted"/>
<comment type="caution">
    <text evidence="4">The sequence shown here is derived from an EMBL/GenBank/DDBJ whole genome shotgun (WGS) entry which is preliminary data.</text>
</comment>
<dbReference type="InterPro" id="IPR029069">
    <property type="entry name" value="HotDog_dom_sf"/>
</dbReference>
<dbReference type="Pfam" id="PF20789">
    <property type="entry name" value="4HBT_3C"/>
    <property type="match status" value="1"/>
</dbReference>
<dbReference type="Pfam" id="PF13622">
    <property type="entry name" value="4HBT_3"/>
    <property type="match status" value="1"/>
</dbReference>
<protein>
    <recommendedName>
        <fullName evidence="6">Thioesterase domain-containing protein</fullName>
    </recommendedName>
</protein>
<dbReference type="InterPro" id="IPR049450">
    <property type="entry name" value="ACOT8-like_C"/>
</dbReference>
<dbReference type="Proteomes" id="UP001310594">
    <property type="component" value="Unassembled WGS sequence"/>
</dbReference>
<gene>
    <name evidence="4" type="ORF">LTR97_010311</name>
</gene>
<evidence type="ECO:0000259" key="2">
    <source>
        <dbReference type="Pfam" id="PF13622"/>
    </source>
</evidence>
<sequence length="348" mass="39332">MPHVCAEVFNGWRCSTASTSRELAKMKIAEATAVRQIDSHTYEADFREGWTIGSVPHGGYVTACLQQVVRKHFDTTLRKQNQPHTITLHSDFLRRTETGPATFTVKDVKLGRQTSVIHITLRQGDREEVVSYVTNSNLDTETGVTYPSGWTINPPPPATDVSKLDSDTDALWGERKEWPFADFRACTKQIRSWFPRKGQHLPAIVDQWLSMKDPDDRFTNETLGFVVDVFPQIIESFLLNGLDCYSVDFERQNTPEEQVKLMKGGARMWYPTLLLNLDVKKALPAEGVKFLFARLQAKAIKNGRYDLEIIIKDAEGDLVALSHHVCLVVSSERNLAARRKVDVGEAKL</sequence>
<evidence type="ECO:0000313" key="4">
    <source>
        <dbReference type="EMBL" id="KAK5693741.1"/>
    </source>
</evidence>
<dbReference type="InterPro" id="IPR042171">
    <property type="entry name" value="Acyl-CoA_hotdog"/>
</dbReference>
<dbReference type="EMBL" id="JAVRQU010000017">
    <property type="protein sequence ID" value="KAK5693741.1"/>
    <property type="molecule type" value="Genomic_DNA"/>
</dbReference>
<name>A0AAN7ZZE2_9PEZI</name>
<evidence type="ECO:0000256" key="1">
    <source>
        <dbReference type="SAM" id="MobiDB-lite"/>
    </source>
</evidence>
<dbReference type="SUPFAM" id="SSF54637">
    <property type="entry name" value="Thioesterase/thiol ester dehydrase-isomerase"/>
    <property type="match status" value="2"/>
</dbReference>
<organism evidence="4 5">
    <name type="scientific">Elasticomyces elasticus</name>
    <dbReference type="NCBI Taxonomy" id="574655"/>
    <lineage>
        <taxon>Eukaryota</taxon>
        <taxon>Fungi</taxon>
        <taxon>Dikarya</taxon>
        <taxon>Ascomycota</taxon>
        <taxon>Pezizomycotina</taxon>
        <taxon>Dothideomycetes</taxon>
        <taxon>Dothideomycetidae</taxon>
        <taxon>Mycosphaerellales</taxon>
        <taxon>Teratosphaeriaceae</taxon>
        <taxon>Elasticomyces</taxon>
    </lineage>
</organism>
<feature type="domain" description="Acyl-CoA thioesterase-like N-terminal HotDog" evidence="2">
    <location>
        <begin position="47"/>
        <end position="135"/>
    </location>
</feature>
<accession>A0AAN7ZZE2</accession>
<evidence type="ECO:0000313" key="5">
    <source>
        <dbReference type="Proteomes" id="UP001310594"/>
    </source>
</evidence>
<feature type="domain" description="Acyl-CoA thioesterase-like C-terminal" evidence="3">
    <location>
        <begin position="186"/>
        <end position="328"/>
    </location>
</feature>
<reference evidence="4" key="1">
    <citation type="submission" date="2023-08" db="EMBL/GenBank/DDBJ databases">
        <title>Black Yeasts Isolated from many extreme environments.</title>
        <authorList>
            <person name="Coleine C."/>
            <person name="Stajich J.E."/>
            <person name="Selbmann L."/>
        </authorList>
    </citation>
    <scope>NUCLEOTIDE SEQUENCE</scope>
    <source>
        <strain evidence="4">CCFEE 5810</strain>
    </source>
</reference>
<evidence type="ECO:0008006" key="6">
    <source>
        <dbReference type="Google" id="ProtNLM"/>
    </source>
</evidence>